<evidence type="ECO:0000313" key="1">
    <source>
        <dbReference type="EMBL" id="KYM78558.1"/>
    </source>
</evidence>
<proteinExistence type="predicted"/>
<dbReference type="EMBL" id="KQ976662">
    <property type="protein sequence ID" value="KYM78558.1"/>
    <property type="molecule type" value="Genomic_DNA"/>
</dbReference>
<gene>
    <name evidence="1" type="ORF">ALC53_11213</name>
</gene>
<dbReference type="Proteomes" id="UP000078540">
    <property type="component" value="Unassembled WGS sequence"/>
</dbReference>
<protein>
    <submittedName>
        <fullName evidence="1">Uncharacterized protein</fullName>
    </submittedName>
</protein>
<feature type="non-terminal residue" evidence="1">
    <location>
        <position position="1"/>
    </location>
</feature>
<keyword evidence="2" id="KW-1185">Reference proteome</keyword>
<dbReference type="AlphaFoldDB" id="A0A195B260"/>
<sequence>TLDHRKWVFENLPLPRIFFPTNIFVVLLIKQCIHCALLSLHALADNRVSTLLSKLTAYPLFNIRYRVSVTQ</sequence>
<organism evidence="1 2">
    <name type="scientific">Atta colombica</name>
    <dbReference type="NCBI Taxonomy" id="520822"/>
    <lineage>
        <taxon>Eukaryota</taxon>
        <taxon>Metazoa</taxon>
        <taxon>Ecdysozoa</taxon>
        <taxon>Arthropoda</taxon>
        <taxon>Hexapoda</taxon>
        <taxon>Insecta</taxon>
        <taxon>Pterygota</taxon>
        <taxon>Neoptera</taxon>
        <taxon>Endopterygota</taxon>
        <taxon>Hymenoptera</taxon>
        <taxon>Apocrita</taxon>
        <taxon>Aculeata</taxon>
        <taxon>Formicoidea</taxon>
        <taxon>Formicidae</taxon>
        <taxon>Myrmicinae</taxon>
        <taxon>Atta</taxon>
    </lineage>
</organism>
<reference evidence="1 2" key="1">
    <citation type="submission" date="2015-09" db="EMBL/GenBank/DDBJ databases">
        <title>Atta colombica WGS genome.</title>
        <authorList>
            <person name="Nygaard S."/>
            <person name="Hu H."/>
            <person name="Boomsma J."/>
            <person name="Zhang G."/>
        </authorList>
    </citation>
    <scope>NUCLEOTIDE SEQUENCE [LARGE SCALE GENOMIC DNA]</scope>
    <source>
        <strain evidence="1">Treedump-2</strain>
        <tissue evidence="1">Whole body</tissue>
    </source>
</reference>
<evidence type="ECO:0000313" key="2">
    <source>
        <dbReference type="Proteomes" id="UP000078540"/>
    </source>
</evidence>
<accession>A0A195B260</accession>
<name>A0A195B260_9HYME</name>